<dbReference type="Pfam" id="PF00578">
    <property type="entry name" value="AhpC-TSA"/>
    <property type="match status" value="1"/>
</dbReference>
<evidence type="ECO:0000256" key="2">
    <source>
        <dbReference type="ARBA" id="ARBA00013017"/>
    </source>
</evidence>
<dbReference type="GO" id="GO:0008379">
    <property type="term" value="F:thioredoxin peroxidase activity"/>
    <property type="evidence" value="ECO:0007669"/>
    <property type="project" value="TreeGrafter"/>
</dbReference>
<evidence type="ECO:0000256" key="8">
    <source>
        <dbReference type="ARBA" id="ARBA00032824"/>
    </source>
</evidence>
<dbReference type="SUPFAM" id="SSF52833">
    <property type="entry name" value="Thioredoxin-like"/>
    <property type="match status" value="1"/>
</dbReference>
<comment type="subunit">
    <text evidence="1">Monomer.</text>
</comment>
<proteinExistence type="inferred from homology"/>
<gene>
    <name evidence="12" type="ORF">METZ01_LOCUS284215</name>
</gene>
<evidence type="ECO:0000256" key="5">
    <source>
        <dbReference type="ARBA" id="ARBA00023002"/>
    </source>
</evidence>
<evidence type="ECO:0000256" key="10">
    <source>
        <dbReference type="ARBA" id="ARBA00049091"/>
    </source>
</evidence>
<dbReference type="InterPro" id="IPR024706">
    <property type="entry name" value="Peroxiredoxin_AhpC-typ"/>
</dbReference>
<dbReference type="AlphaFoldDB" id="A0A382L8Z6"/>
<dbReference type="InterPro" id="IPR000866">
    <property type="entry name" value="AhpC/TSA"/>
</dbReference>
<dbReference type="Gene3D" id="3.40.30.10">
    <property type="entry name" value="Glutaredoxin"/>
    <property type="match status" value="1"/>
</dbReference>
<feature type="domain" description="Thioredoxin" evidence="11">
    <location>
        <begin position="1"/>
        <end position="147"/>
    </location>
</feature>
<accession>A0A382L8Z6</accession>
<dbReference type="CDD" id="cd03017">
    <property type="entry name" value="PRX_BCP"/>
    <property type="match status" value="1"/>
</dbReference>
<dbReference type="GO" id="GO:0045454">
    <property type="term" value="P:cell redox homeostasis"/>
    <property type="evidence" value="ECO:0007669"/>
    <property type="project" value="TreeGrafter"/>
</dbReference>
<evidence type="ECO:0000256" key="1">
    <source>
        <dbReference type="ARBA" id="ARBA00011245"/>
    </source>
</evidence>
<evidence type="ECO:0000313" key="12">
    <source>
        <dbReference type="EMBL" id="SVC31361.1"/>
    </source>
</evidence>
<keyword evidence="6" id="KW-1015">Disulfide bond</keyword>
<dbReference type="PANTHER" id="PTHR42801">
    <property type="entry name" value="THIOREDOXIN-DEPENDENT PEROXIDE REDUCTASE"/>
    <property type="match status" value="1"/>
</dbReference>
<evidence type="ECO:0000256" key="6">
    <source>
        <dbReference type="ARBA" id="ARBA00023157"/>
    </source>
</evidence>
<keyword evidence="3" id="KW-0575">Peroxidase</keyword>
<evidence type="ECO:0000256" key="7">
    <source>
        <dbReference type="ARBA" id="ARBA00023284"/>
    </source>
</evidence>
<dbReference type="EC" id="1.11.1.24" evidence="2"/>
<evidence type="ECO:0000256" key="9">
    <source>
        <dbReference type="ARBA" id="ARBA00038489"/>
    </source>
</evidence>
<comment type="catalytic activity">
    <reaction evidence="10">
        <text>a hydroperoxide + [thioredoxin]-dithiol = an alcohol + [thioredoxin]-disulfide + H2O</text>
        <dbReference type="Rhea" id="RHEA:62620"/>
        <dbReference type="Rhea" id="RHEA-COMP:10698"/>
        <dbReference type="Rhea" id="RHEA-COMP:10700"/>
        <dbReference type="ChEBI" id="CHEBI:15377"/>
        <dbReference type="ChEBI" id="CHEBI:29950"/>
        <dbReference type="ChEBI" id="CHEBI:30879"/>
        <dbReference type="ChEBI" id="CHEBI:35924"/>
        <dbReference type="ChEBI" id="CHEBI:50058"/>
        <dbReference type="EC" id="1.11.1.24"/>
    </reaction>
</comment>
<keyword evidence="4" id="KW-0049">Antioxidant</keyword>
<dbReference type="GO" id="GO:0005737">
    <property type="term" value="C:cytoplasm"/>
    <property type="evidence" value="ECO:0007669"/>
    <property type="project" value="TreeGrafter"/>
</dbReference>
<dbReference type="PIRSF" id="PIRSF000239">
    <property type="entry name" value="AHPC"/>
    <property type="match status" value="1"/>
</dbReference>
<comment type="similarity">
    <text evidence="9">Belongs to the peroxiredoxin family. BCP/PrxQ subfamily.</text>
</comment>
<keyword evidence="7" id="KW-0676">Redox-active center</keyword>
<evidence type="ECO:0000259" key="11">
    <source>
        <dbReference type="PROSITE" id="PS51352"/>
    </source>
</evidence>
<dbReference type="EMBL" id="UINC01084581">
    <property type="protein sequence ID" value="SVC31361.1"/>
    <property type="molecule type" value="Genomic_DNA"/>
</dbReference>
<sequence>MEVGDSAPDFELEANDGTKVSLKSFAGQNNIVLCFYPKNHLFACPSKKVFDMAKSVISVYDEILATNSKLFAISIDTVESQKKFVEEYDIPYLHLSDTQKDTCKKYPGTNIAGLAKRATFIIDKNGIIKNIFRDIDVKNHGKEIVES</sequence>
<feature type="non-terminal residue" evidence="12">
    <location>
        <position position="147"/>
    </location>
</feature>
<dbReference type="InterPro" id="IPR013766">
    <property type="entry name" value="Thioredoxin_domain"/>
</dbReference>
<evidence type="ECO:0000256" key="3">
    <source>
        <dbReference type="ARBA" id="ARBA00022559"/>
    </source>
</evidence>
<evidence type="ECO:0000256" key="4">
    <source>
        <dbReference type="ARBA" id="ARBA00022862"/>
    </source>
</evidence>
<reference evidence="12" key="1">
    <citation type="submission" date="2018-05" db="EMBL/GenBank/DDBJ databases">
        <authorList>
            <person name="Lanie J.A."/>
            <person name="Ng W.-L."/>
            <person name="Kazmierczak K.M."/>
            <person name="Andrzejewski T.M."/>
            <person name="Davidsen T.M."/>
            <person name="Wayne K.J."/>
            <person name="Tettelin H."/>
            <person name="Glass J.I."/>
            <person name="Rusch D."/>
            <person name="Podicherti R."/>
            <person name="Tsui H.-C.T."/>
            <person name="Winkler M.E."/>
        </authorList>
    </citation>
    <scope>NUCLEOTIDE SEQUENCE</scope>
</reference>
<protein>
    <recommendedName>
        <fullName evidence="2">thioredoxin-dependent peroxiredoxin</fullName>
        <ecNumber evidence="2">1.11.1.24</ecNumber>
    </recommendedName>
    <alternativeName>
        <fullName evidence="8">Thioredoxin peroxidase</fullName>
    </alternativeName>
</protein>
<name>A0A382L8Z6_9ZZZZ</name>
<dbReference type="PROSITE" id="PS51352">
    <property type="entry name" value="THIOREDOXIN_2"/>
    <property type="match status" value="1"/>
</dbReference>
<organism evidence="12">
    <name type="scientific">marine metagenome</name>
    <dbReference type="NCBI Taxonomy" id="408172"/>
    <lineage>
        <taxon>unclassified sequences</taxon>
        <taxon>metagenomes</taxon>
        <taxon>ecological metagenomes</taxon>
    </lineage>
</organism>
<dbReference type="InterPro" id="IPR036249">
    <property type="entry name" value="Thioredoxin-like_sf"/>
</dbReference>
<keyword evidence="5" id="KW-0560">Oxidoreductase</keyword>
<dbReference type="PANTHER" id="PTHR42801:SF4">
    <property type="entry name" value="AHPC_TSA FAMILY PROTEIN"/>
    <property type="match status" value="1"/>
</dbReference>
<dbReference type="InterPro" id="IPR050924">
    <property type="entry name" value="Peroxiredoxin_BCP/PrxQ"/>
</dbReference>
<dbReference type="GO" id="GO:0034599">
    <property type="term" value="P:cellular response to oxidative stress"/>
    <property type="evidence" value="ECO:0007669"/>
    <property type="project" value="TreeGrafter"/>
</dbReference>